<dbReference type="RefSeq" id="WP_209667974.1">
    <property type="nucleotide sequence ID" value="NZ_JAGGMS010000001.1"/>
</dbReference>
<protein>
    <submittedName>
        <fullName evidence="2">GNAT family acetyltransferase</fullName>
    </submittedName>
</protein>
<gene>
    <name evidence="2" type="ORF">JOM49_006557</name>
</gene>
<proteinExistence type="predicted"/>
<name>A0ABS4Q028_9PSEU</name>
<dbReference type="SUPFAM" id="SSF55729">
    <property type="entry name" value="Acyl-CoA N-acyltransferases (Nat)"/>
    <property type="match status" value="1"/>
</dbReference>
<comment type="caution">
    <text evidence="2">The sequence shown here is derived from an EMBL/GenBank/DDBJ whole genome shotgun (WGS) entry which is preliminary data.</text>
</comment>
<dbReference type="Pfam" id="PF14542">
    <property type="entry name" value="Acetyltransf_CG"/>
    <property type="match status" value="1"/>
</dbReference>
<dbReference type="PROSITE" id="PS51729">
    <property type="entry name" value="GNAT_YJDJ"/>
    <property type="match status" value="1"/>
</dbReference>
<organism evidence="2 3">
    <name type="scientific">Amycolatopsis magusensis</name>
    <dbReference type="NCBI Taxonomy" id="882444"/>
    <lineage>
        <taxon>Bacteria</taxon>
        <taxon>Bacillati</taxon>
        <taxon>Actinomycetota</taxon>
        <taxon>Actinomycetes</taxon>
        <taxon>Pseudonocardiales</taxon>
        <taxon>Pseudonocardiaceae</taxon>
        <taxon>Amycolatopsis</taxon>
    </lineage>
</organism>
<dbReference type="PANTHER" id="PTHR31435">
    <property type="entry name" value="PROTEIN NATD1"/>
    <property type="match status" value="1"/>
</dbReference>
<reference evidence="2 3" key="1">
    <citation type="submission" date="2021-03" db="EMBL/GenBank/DDBJ databases">
        <title>Sequencing the genomes of 1000 actinobacteria strains.</title>
        <authorList>
            <person name="Klenk H.-P."/>
        </authorList>
    </citation>
    <scope>NUCLEOTIDE SEQUENCE [LARGE SCALE GENOMIC DNA]</scope>
    <source>
        <strain evidence="2 3">DSM 45510</strain>
    </source>
</reference>
<dbReference type="InterPro" id="IPR031165">
    <property type="entry name" value="GNAT_YJDJ"/>
</dbReference>
<accession>A0ABS4Q028</accession>
<dbReference type="Gene3D" id="3.40.630.30">
    <property type="match status" value="1"/>
</dbReference>
<dbReference type="Proteomes" id="UP000741013">
    <property type="component" value="Unassembled WGS sequence"/>
</dbReference>
<evidence type="ECO:0000313" key="3">
    <source>
        <dbReference type="Proteomes" id="UP000741013"/>
    </source>
</evidence>
<dbReference type="EMBL" id="JAGGMS010000001">
    <property type="protein sequence ID" value="MBP2185031.1"/>
    <property type="molecule type" value="Genomic_DNA"/>
</dbReference>
<dbReference type="PANTHER" id="PTHR31435:SF10">
    <property type="entry name" value="BSR4717 PROTEIN"/>
    <property type="match status" value="1"/>
</dbReference>
<evidence type="ECO:0000313" key="2">
    <source>
        <dbReference type="EMBL" id="MBP2185031.1"/>
    </source>
</evidence>
<sequence length="102" mass="11204">MTEQAGDVTVTRDEAGSRYQVFVGDRVAGFAAYREEGEQTVFTHTEVGAEFGGQGLGKVLAAGALDDTVRRGRTIVPLCPFIAKYLQRAEGYEEHVDWNAHR</sequence>
<evidence type="ECO:0000259" key="1">
    <source>
        <dbReference type="PROSITE" id="PS51729"/>
    </source>
</evidence>
<dbReference type="InterPro" id="IPR016181">
    <property type="entry name" value="Acyl_CoA_acyltransferase"/>
</dbReference>
<feature type="domain" description="N-acetyltransferase" evidence="1">
    <location>
        <begin position="11"/>
        <end position="97"/>
    </location>
</feature>
<keyword evidence="3" id="KW-1185">Reference proteome</keyword>
<dbReference type="InterPro" id="IPR045057">
    <property type="entry name" value="Gcn5-rel_NAT"/>
</dbReference>